<evidence type="ECO:0008006" key="4">
    <source>
        <dbReference type="Google" id="ProtNLM"/>
    </source>
</evidence>
<reference evidence="2 3" key="1">
    <citation type="submission" date="2017-06" db="EMBL/GenBank/DDBJ databases">
        <authorList>
            <person name="Kim H.J."/>
            <person name="Triplett B.A."/>
        </authorList>
    </citation>
    <scope>NUCLEOTIDE SEQUENCE [LARGE SCALE GENOMIC DNA]</scope>
    <source>
        <strain evidence="2 3">DSM 18704</strain>
    </source>
</reference>
<evidence type="ECO:0000313" key="2">
    <source>
        <dbReference type="EMBL" id="SNS23753.1"/>
    </source>
</evidence>
<proteinExistence type="predicted"/>
<dbReference type="RefSeq" id="WP_089406457.1">
    <property type="nucleotide sequence ID" value="NZ_FZOU01000001.1"/>
</dbReference>
<accession>A0A239CWL7</accession>
<feature type="transmembrane region" description="Helical" evidence="1">
    <location>
        <begin position="390"/>
        <end position="408"/>
    </location>
</feature>
<sequence>MTLSVIDWLVGVAFFTSSFDVFGVLNIGGSLRPGQLIMVLMLICAMAKMLQSGVILLPRGGVSLLCWTTLQGVLLYVSTAGMGGIQLYLLLVFTVVSVFAMLQVYGRSAHVEVLMRYYLYSYLFIAGFGLFQFVTPSLHLGHYLVQQWIIHGVLPRVNGFSYEPSFFATYLLMGWIMLIDLRASRAEITRDPRWRYIAWGVGIIFFLSTSKTAWIFLGVEGAARLLPVLWSGLGGAKRRLARGDIRIALPRGRVVALMLLGAVLVAQGLRTLSQHLDLNTFLQGSGLNNTAAHSVTTRAMQFDDTWTVFKEQPLIGRSMGGVAARIAELHGQQVATAADLKVNWGFPVLIEVLAGSGVLGILPFLWFFTAITLGEFALIRRRWQDERAKWLRALVRALLYEFAILLVDQNLLRVYFWFHVTMVVIVGFHLRHAENLPYRLARRSVPLGSGVAA</sequence>
<dbReference type="InterPro" id="IPR051533">
    <property type="entry name" value="WaaL-like"/>
</dbReference>
<keyword evidence="1" id="KW-1133">Transmembrane helix</keyword>
<keyword evidence="1" id="KW-0472">Membrane</keyword>
<organism evidence="2 3">
    <name type="scientific">Granulicella rosea</name>
    <dbReference type="NCBI Taxonomy" id="474952"/>
    <lineage>
        <taxon>Bacteria</taxon>
        <taxon>Pseudomonadati</taxon>
        <taxon>Acidobacteriota</taxon>
        <taxon>Terriglobia</taxon>
        <taxon>Terriglobales</taxon>
        <taxon>Acidobacteriaceae</taxon>
        <taxon>Granulicella</taxon>
    </lineage>
</organism>
<evidence type="ECO:0000256" key="1">
    <source>
        <dbReference type="SAM" id="Phobius"/>
    </source>
</evidence>
<dbReference type="AlphaFoldDB" id="A0A239CWL7"/>
<feature type="transmembrane region" description="Helical" evidence="1">
    <location>
        <begin position="37"/>
        <end position="57"/>
    </location>
</feature>
<protein>
    <recommendedName>
        <fullName evidence="4">O-Antigen ligase</fullName>
    </recommendedName>
</protein>
<evidence type="ECO:0000313" key="3">
    <source>
        <dbReference type="Proteomes" id="UP000198356"/>
    </source>
</evidence>
<name>A0A239CWL7_9BACT</name>
<keyword evidence="3" id="KW-1185">Reference proteome</keyword>
<feature type="transmembrane region" description="Helical" evidence="1">
    <location>
        <begin position="352"/>
        <end position="378"/>
    </location>
</feature>
<dbReference type="PANTHER" id="PTHR37422:SF13">
    <property type="entry name" value="LIPOPOLYSACCHARIDE BIOSYNTHESIS PROTEIN PA4999-RELATED"/>
    <property type="match status" value="1"/>
</dbReference>
<feature type="transmembrane region" description="Helical" evidence="1">
    <location>
        <begin position="6"/>
        <end position="25"/>
    </location>
</feature>
<feature type="transmembrane region" description="Helical" evidence="1">
    <location>
        <begin position="414"/>
        <end position="433"/>
    </location>
</feature>
<feature type="transmembrane region" description="Helical" evidence="1">
    <location>
        <begin position="85"/>
        <end position="105"/>
    </location>
</feature>
<dbReference type="OrthoDB" id="129294at2"/>
<keyword evidence="1" id="KW-0812">Transmembrane</keyword>
<dbReference type="PANTHER" id="PTHR37422">
    <property type="entry name" value="TEICHURONIC ACID BIOSYNTHESIS PROTEIN TUAE"/>
    <property type="match status" value="1"/>
</dbReference>
<feature type="transmembrane region" description="Helical" evidence="1">
    <location>
        <begin position="164"/>
        <end position="181"/>
    </location>
</feature>
<dbReference type="Proteomes" id="UP000198356">
    <property type="component" value="Unassembled WGS sequence"/>
</dbReference>
<dbReference type="EMBL" id="FZOU01000001">
    <property type="protein sequence ID" value="SNS23753.1"/>
    <property type="molecule type" value="Genomic_DNA"/>
</dbReference>
<feature type="transmembrane region" description="Helical" evidence="1">
    <location>
        <begin position="117"/>
        <end position="134"/>
    </location>
</feature>
<feature type="transmembrane region" description="Helical" evidence="1">
    <location>
        <begin position="193"/>
        <end position="208"/>
    </location>
</feature>
<gene>
    <name evidence="2" type="ORF">SAMN05421770_101116</name>
</gene>